<name>A0ABQ9Z724_9CRUS</name>
<evidence type="ECO:0000313" key="3">
    <source>
        <dbReference type="Proteomes" id="UP001234178"/>
    </source>
</evidence>
<dbReference type="EMBL" id="JAOYFB010000002">
    <property type="protein sequence ID" value="KAK4008697.1"/>
    <property type="molecule type" value="Genomic_DNA"/>
</dbReference>
<proteinExistence type="predicted"/>
<evidence type="ECO:0000256" key="1">
    <source>
        <dbReference type="SAM" id="MobiDB-lite"/>
    </source>
</evidence>
<feature type="region of interest" description="Disordered" evidence="1">
    <location>
        <begin position="45"/>
        <end position="73"/>
    </location>
</feature>
<sequence length="73" mass="8124">MENCMCAVVYTIVLDGPVAPALAYHKVLGGGVCFLIQTRDEKKKKKKKTLNPSRLRDDDGAKTVWSKLETSKK</sequence>
<reference evidence="2 3" key="1">
    <citation type="journal article" date="2023" name="Nucleic Acids Res.">
        <title>The hologenome of Daphnia magna reveals possible DNA methylation and microbiome-mediated evolution of the host genome.</title>
        <authorList>
            <person name="Chaturvedi A."/>
            <person name="Li X."/>
            <person name="Dhandapani V."/>
            <person name="Marshall H."/>
            <person name="Kissane S."/>
            <person name="Cuenca-Cambronero M."/>
            <person name="Asole G."/>
            <person name="Calvet F."/>
            <person name="Ruiz-Romero M."/>
            <person name="Marangio P."/>
            <person name="Guigo R."/>
            <person name="Rago D."/>
            <person name="Mirbahai L."/>
            <person name="Eastwood N."/>
            <person name="Colbourne J.K."/>
            <person name="Zhou J."/>
            <person name="Mallon E."/>
            <person name="Orsini L."/>
        </authorList>
    </citation>
    <scope>NUCLEOTIDE SEQUENCE [LARGE SCALE GENOMIC DNA]</scope>
    <source>
        <strain evidence="2">LRV0_1</strain>
    </source>
</reference>
<keyword evidence="3" id="KW-1185">Reference proteome</keyword>
<protein>
    <submittedName>
        <fullName evidence="2">Uncharacterized protein</fullName>
    </submittedName>
</protein>
<dbReference type="Proteomes" id="UP001234178">
    <property type="component" value="Unassembled WGS sequence"/>
</dbReference>
<gene>
    <name evidence="2" type="ORF">OUZ56_013830</name>
</gene>
<accession>A0ABQ9Z724</accession>
<evidence type="ECO:0000313" key="2">
    <source>
        <dbReference type="EMBL" id="KAK4008697.1"/>
    </source>
</evidence>
<comment type="caution">
    <text evidence="2">The sequence shown here is derived from an EMBL/GenBank/DDBJ whole genome shotgun (WGS) entry which is preliminary data.</text>
</comment>
<organism evidence="2 3">
    <name type="scientific">Daphnia magna</name>
    <dbReference type="NCBI Taxonomy" id="35525"/>
    <lineage>
        <taxon>Eukaryota</taxon>
        <taxon>Metazoa</taxon>
        <taxon>Ecdysozoa</taxon>
        <taxon>Arthropoda</taxon>
        <taxon>Crustacea</taxon>
        <taxon>Branchiopoda</taxon>
        <taxon>Diplostraca</taxon>
        <taxon>Cladocera</taxon>
        <taxon>Anomopoda</taxon>
        <taxon>Daphniidae</taxon>
        <taxon>Daphnia</taxon>
    </lineage>
</organism>